<comment type="caution">
    <text evidence="2">The sequence shown here is derived from an EMBL/GenBank/DDBJ whole genome shotgun (WGS) entry which is preliminary data.</text>
</comment>
<dbReference type="AlphaFoldDB" id="A0A8E0KKB0"/>
<sequence>MHAASFVRIAAVSALGAAALAACAPTPAPGPIPGGGLSASFSAADFAWSTQSGAAAVEGRVDYRAGGQNFDCIGSVGLIPETSYTRHRFLTLYQSLDRAAVPAGEVRSRSGGEPSSDYRAYERSTACDAEGRFAFQNLPAGGWFVIAPVRAGSGEPVVLMRRIETSARGAVRVTLD</sequence>
<dbReference type="RefSeq" id="WP_021697416.1">
    <property type="nucleotide sequence ID" value="NZ_BATC01000024.1"/>
</dbReference>
<dbReference type="OrthoDB" id="5677277at2"/>
<dbReference type="EMBL" id="BATC01000024">
    <property type="protein sequence ID" value="GAD59321.1"/>
    <property type="molecule type" value="Genomic_DNA"/>
</dbReference>
<evidence type="ECO:0000256" key="1">
    <source>
        <dbReference type="SAM" id="SignalP"/>
    </source>
</evidence>
<protein>
    <recommendedName>
        <fullName evidence="4">Lipoprotein</fullName>
    </recommendedName>
</protein>
<feature type="chain" id="PRO_5034241570" description="Lipoprotein" evidence="1">
    <location>
        <begin position="25"/>
        <end position="176"/>
    </location>
</feature>
<evidence type="ECO:0008006" key="4">
    <source>
        <dbReference type="Google" id="ProtNLM"/>
    </source>
</evidence>
<organism evidence="2 3">
    <name type="scientific">Brevundimonas abyssalis TAR-001</name>
    <dbReference type="NCBI Taxonomy" id="1391729"/>
    <lineage>
        <taxon>Bacteria</taxon>
        <taxon>Pseudomonadati</taxon>
        <taxon>Pseudomonadota</taxon>
        <taxon>Alphaproteobacteria</taxon>
        <taxon>Caulobacterales</taxon>
        <taxon>Caulobacteraceae</taxon>
        <taxon>Brevundimonas</taxon>
    </lineage>
</organism>
<evidence type="ECO:0000313" key="3">
    <source>
        <dbReference type="Proteomes" id="UP000016569"/>
    </source>
</evidence>
<proteinExistence type="predicted"/>
<accession>A0A8E0KKB0</accession>
<keyword evidence="3" id="KW-1185">Reference proteome</keyword>
<keyword evidence="1" id="KW-0732">Signal</keyword>
<feature type="signal peptide" evidence="1">
    <location>
        <begin position="1"/>
        <end position="24"/>
    </location>
</feature>
<evidence type="ECO:0000313" key="2">
    <source>
        <dbReference type="EMBL" id="GAD59321.1"/>
    </source>
</evidence>
<dbReference type="Proteomes" id="UP000016569">
    <property type="component" value="Unassembled WGS sequence"/>
</dbReference>
<name>A0A8E0KKB0_9CAUL</name>
<dbReference type="SUPFAM" id="SSF117074">
    <property type="entry name" value="Hypothetical protein PA1324"/>
    <property type="match status" value="1"/>
</dbReference>
<reference evidence="3" key="1">
    <citation type="journal article" date="2013" name="Genome Announc.">
        <title>Draft Genome Sequence of the Dimorphic Prosthecate Bacterium Brevundimonas abyssalis TAR-001T.</title>
        <authorList>
            <person name="Tsubouchi T."/>
            <person name="Nishi S."/>
            <person name="Usui K."/>
            <person name="Shimane Y."/>
            <person name="Takaki Y."/>
            <person name="Maruyama T."/>
            <person name="Hatada Y."/>
        </authorList>
    </citation>
    <scope>NUCLEOTIDE SEQUENCE [LARGE SCALE GENOMIC DNA]</scope>
    <source>
        <strain evidence="3">TAR-001</strain>
    </source>
</reference>
<gene>
    <name evidence="2" type="ORF">MBEBAB_1571</name>
</gene>